<dbReference type="InterPro" id="IPR017926">
    <property type="entry name" value="GATASE"/>
</dbReference>
<dbReference type="PRINTS" id="PR00097">
    <property type="entry name" value="ANTSNTHASEII"/>
</dbReference>
<dbReference type="SUPFAM" id="SSF52317">
    <property type="entry name" value="Class I glutamine amidotransferase-like"/>
    <property type="match status" value="1"/>
</dbReference>
<feature type="domain" description="Glutamine amidotransferase" evidence="2">
    <location>
        <begin position="4"/>
        <end position="186"/>
    </location>
</feature>
<evidence type="ECO:0000313" key="4">
    <source>
        <dbReference type="Proteomes" id="UP000606193"/>
    </source>
</evidence>
<dbReference type="Proteomes" id="UP000606193">
    <property type="component" value="Unassembled WGS sequence"/>
</dbReference>
<dbReference type="InterPro" id="IPR029062">
    <property type="entry name" value="Class_I_gatase-like"/>
</dbReference>
<reference evidence="3 4" key="1">
    <citation type="submission" date="2020-08" db="EMBL/GenBank/DDBJ databases">
        <title>Genome public.</title>
        <authorList>
            <person name="Liu C."/>
            <person name="Sun Q."/>
        </authorList>
    </citation>
    <scope>NUCLEOTIDE SEQUENCE [LARGE SCALE GENOMIC DNA]</scope>
    <source>
        <strain evidence="3 4">NSJ-37</strain>
    </source>
</reference>
<dbReference type="PANTHER" id="PTHR43418">
    <property type="entry name" value="MULTIFUNCTIONAL TRYPTOPHAN BIOSYNTHESIS PROTEIN-RELATED"/>
    <property type="match status" value="1"/>
</dbReference>
<evidence type="ECO:0000259" key="2">
    <source>
        <dbReference type="Pfam" id="PF00117"/>
    </source>
</evidence>
<keyword evidence="1" id="KW-0315">Glutamine amidotransferase</keyword>
<dbReference type="NCBIfam" id="TIGR00566">
    <property type="entry name" value="trpG_papA"/>
    <property type="match status" value="1"/>
</dbReference>
<organism evidence="3 4">
    <name type="scientific">Jutongia huaianensis</name>
    <dbReference type="NCBI Taxonomy" id="2763668"/>
    <lineage>
        <taxon>Bacteria</taxon>
        <taxon>Bacillati</taxon>
        <taxon>Bacillota</taxon>
        <taxon>Clostridia</taxon>
        <taxon>Lachnospirales</taxon>
        <taxon>Lachnospiraceae</taxon>
        <taxon>Jutongia</taxon>
    </lineage>
</organism>
<accession>A0ABR7N197</accession>
<sequence>MIILIDNYDSFSYNLYQLIGELQPDIKVVRNDQYTPEELEEMHPTHLIISPGPGRPADAGICEDAIRYFKGKLPILGVCLGHQAICETFGATISYAKKLMHGKMSVAKLDQECPIFKGIGETTEVARYHSLAAVKETIPDTLKVTAETEDGEIMAVKHTDYDIYGVQFHPESILTPEGRMILKNFLEV</sequence>
<dbReference type="RefSeq" id="WP_022464946.1">
    <property type="nucleotide sequence ID" value="NZ_JACRSX010000007.1"/>
</dbReference>
<evidence type="ECO:0000313" key="3">
    <source>
        <dbReference type="EMBL" id="MBC8562393.1"/>
    </source>
</evidence>
<dbReference type="Pfam" id="PF00117">
    <property type="entry name" value="GATase"/>
    <property type="match status" value="1"/>
</dbReference>
<dbReference type="EMBL" id="JACRSX010000007">
    <property type="protein sequence ID" value="MBC8562393.1"/>
    <property type="molecule type" value="Genomic_DNA"/>
</dbReference>
<dbReference type="CDD" id="cd01743">
    <property type="entry name" value="GATase1_Anthranilate_Synthase"/>
    <property type="match status" value="1"/>
</dbReference>
<dbReference type="PANTHER" id="PTHR43418:SF4">
    <property type="entry name" value="MULTIFUNCTIONAL TRYPTOPHAN BIOSYNTHESIS PROTEIN"/>
    <property type="match status" value="1"/>
</dbReference>
<comment type="caution">
    <text evidence="3">The sequence shown here is derived from an EMBL/GenBank/DDBJ whole genome shotgun (WGS) entry which is preliminary data.</text>
</comment>
<dbReference type="PRINTS" id="PR00099">
    <property type="entry name" value="CPSGATASE"/>
</dbReference>
<protein>
    <submittedName>
        <fullName evidence="3">Aminodeoxychorismate/anthranilate synthase component II</fullName>
    </submittedName>
</protein>
<dbReference type="InterPro" id="IPR006221">
    <property type="entry name" value="TrpG/PapA_dom"/>
</dbReference>
<dbReference type="PRINTS" id="PR00096">
    <property type="entry name" value="GATASE"/>
</dbReference>
<proteinExistence type="predicted"/>
<dbReference type="PROSITE" id="PS51273">
    <property type="entry name" value="GATASE_TYPE_1"/>
    <property type="match status" value="1"/>
</dbReference>
<name>A0ABR7N197_9FIRM</name>
<dbReference type="Gene3D" id="3.40.50.880">
    <property type="match status" value="1"/>
</dbReference>
<gene>
    <name evidence="3" type="ORF">H8704_07090</name>
</gene>
<evidence type="ECO:0000256" key="1">
    <source>
        <dbReference type="ARBA" id="ARBA00022962"/>
    </source>
</evidence>
<keyword evidence="4" id="KW-1185">Reference proteome</keyword>
<dbReference type="InterPro" id="IPR050472">
    <property type="entry name" value="Anth_synth/Amidotransfase"/>
</dbReference>